<dbReference type="Proteomes" id="UP000033640">
    <property type="component" value="Unassembled WGS sequence"/>
</dbReference>
<dbReference type="AlphaFoldDB" id="A0A0F0L4C4"/>
<evidence type="ECO:0000256" key="2">
    <source>
        <dbReference type="ARBA" id="ARBA00022475"/>
    </source>
</evidence>
<evidence type="ECO:0000256" key="3">
    <source>
        <dbReference type="ARBA" id="ARBA00022692"/>
    </source>
</evidence>
<dbReference type="PATRIC" id="fig|82380.11.peg.3099"/>
<organism evidence="8 9">
    <name type="scientific">Microbacterium oxydans</name>
    <dbReference type="NCBI Taxonomy" id="82380"/>
    <lineage>
        <taxon>Bacteria</taxon>
        <taxon>Bacillati</taxon>
        <taxon>Actinomycetota</taxon>
        <taxon>Actinomycetes</taxon>
        <taxon>Micrococcales</taxon>
        <taxon>Microbacteriaceae</taxon>
        <taxon>Microbacterium</taxon>
    </lineage>
</organism>
<dbReference type="RefSeq" id="WP_045280332.1">
    <property type="nucleotide sequence ID" value="NZ_JYIW01000026.1"/>
</dbReference>
<evidence type="ECO:0000256" key="7">
    <source>
        <dbReference type="SAM" id="Phobius"/>
    </source>
</evidence>
<dbReference type="Pfam" id="PF03631">
    <property type="entry name" value="Virul_fac_BrkB"/>
    <property type="match status" value="1"/>
</dbReference>
<accession>A0A0F0L4C4</accession>
<comment type="subcellular location">
    <subcellularLocation>
        <location evidence="1">Cell membrane</location>
        <topology evidence="1">Multi-pass membrane protein</topology>
    </subcellularLocation>
</comment>
<evidence type="ECO:0000313" key="9">
    <source>
        <dbReference type="Proteomes" id="UP000033640"/>
    </source>
</evidence>
<keyword evidence="2" id="KW-1003">Cell membrane</keyword>
<dbReference type="PANTHER" id="PTHR30213">
    <property type="entry name" value="INNER MEMBRANE PROTEIN YHJD"/>
    <property type="match status" value="1"/>
</dbReference>
<feature type="transmembrane region" description="Helical" evidence="7">
    <location>
        <begin position="254"/>
        <end position="277"/>
    </location>
</feature>
<name>A0A0F0L4C4_9MICO</name>
<feature type="compositionally biased region" description="Basic and acidic residues" evidence="6">
    <location>
        <begin position="316"/>
        <end position="332"/>
    </location>
</feature>
<feature type="transmembrane region" description="Helical" evidence="7">
    <location>
        <begin position="185"/>
        <end position="209"/>
    </location>
</feature>
<evidence type="ECO:0000313" key="8">
    <source>
        <dbReference type="EMBL" id="KJL28003.1"/>
    </source>
</evidence>
<evidence type="ECO:0000256" key="1">
    <source>
        <dbReference type="ARBA" id="ARBA00004651"/>
    </source>
</evidence>
<keyword evidence="4 7" id="KW-1133">Transmembrane helix</keyword>
<feature type="transmembrane region" description="Helical" evidence="7">
    <location>
        <begin position="221"/>
        <end position="242"/>
    </location>
</feature>
<feature type="region of interest" description="Disordered" evidence="6">
    <location>
        <begin position="310"/>
        <end position="332"/>
    </location>
</feature>
<comment type="caution">
    <text evidence="8">The sequence shown here is derived from an EMBL/GenBank/DDBJ whole genome shotgun (WGS) entry which is preliminary data.</text>
</comment>
<feature type="transmembrane region" description="Helical" evidence="7">
    <location>
        <begin position="37"/>
        <end position="58"/>
    </location>
</feature>
<reference evidence="8 9" key="1">
    <citation type="submission" date="2015-02" db="EMBL/GenBank/DDBJ databases">
        <title>Draft genome sequences of ten Microbacterium spp. with emphasis on heavy metal contaminated environments.</title>
        <authorList>
            <person name="Corretto E."/>
        </authorList>
    </citation>
    <scope>NUCLEOTIDE SEQUENCE [LARGE SCALE GENOMIC DNA]</scope>
    <source>
        <strain evidence="8 9">BEL4b</strain>
    </source>
</reference>
<dbReference type="GO" id="GO:0005886">
    <property type="term" value="C:plasma membrane"/>
    <property type="evidence" value="ECO:0007669"/>
    <property type="project" value="UniProtKB-SubCell"/>
</dbReference>
<feature type="transmembrane region" description="Helical" evidence="7">
    <location>
        <begin position="141"/>
        <end position="165"/>
    </location>
</feature>
<dbReference type="EMBL" id="JYIW01000026">
    <property type="protein sequence ID" value="KJL28003.1"/>
    <property type="molecule type" value="Genomic_DNA"/>
</dbReference>
<keyword evidence="5 7" id="KW-0472">Membrane</keyword>
<dbReference type="OrthoDB" id="9781030at2"/>
<keyword evidence="3 7" id="KW-0812">Transmembrane</keyword>
<dbReference type="NCBIfam" id="TIGR00765">
    <property type="entry name" value="yihY_not_rbn"/>
    <property type="match status" value="1"/>
</dbReference>
<evidence type="ECO:0000256" key="5">
    <source>
        <dbReference type="ARBA" id="ARBA00023136"/>
    </source>
</evidence>
<dbReference type="InterPro" id="IPR017039">
    <property type="entry name" value="Virul_fac_BrkB"/>
</dbReference>
<feature type="transmembrane region" description="Helical" evidence="7">
    <location>
        <begin position="97"/>
        <end position="120"/>
    </location>
</feature>
<gene>
    <name evidence="8" type="ORF">RS83_03065</name>
</gene>
<sequence>MARKTVTDLDAESWRFVARSVVRRFVTDQCPDRAAGLTFYAILALIPAVMVVVSLVSLLGTDSELLRLVVGLVSTLASARTADIAMDLIDELASSSIAWIALLGGIALTLWSGSRYVAAFSRAMNLVYRADEGRRLWRMRVTHLAIALALLVAGIIAVVVVVVGVSDRVLQAIDDQLGWGDAVLITWRIVRWPLLVFVVVLALACLSYFSSNVRHPRFRWMTFGATSTLVVLLLASLLFSLYTSNVANYERIYGSLAGIIVFLLWLWIANMALLGGVEFDAAVERARELKGDEPAEHKPRLALRDTVTLPQKAKRERHEVAAARNLRPDADD</sequence>
<evidence type="ECO:0000256" key="6">
    <source>
        <dbReference type="SAM" id="MobiDB-lite"/>
    </source>
</evidence>
<proteinExistence type="predicted"/>
<evidence type="ECO:0000256" key="4">
    <source>
        <dbReference type="ARBA" id="ARBA00022989"/>
    </source>
</evidence>
<dbReference type="PANTHER" id="PTHR30213:SF0">
    <property type="entry name" value="UPF0761 MEMBRANE PROTEIN YIHY"/>
    <property type="match status" value="1"/>
</dbReference>
<protein>
    <submittedName>
        <fullName evidence="8">Uncharacterized protein</fullName>
    </submittedName>
</protein>
<dbReference type="PIRSF" id="PIRSF035875">
    <property type="entry name" value="RNase_BN"/>
    <property type="match status" value="1"/>
</dbReference>